<sequence>MGDQHVSEAIEILTRQPAGILTAEGTYPLDSVLGQAQLKLNALRV</sequence>
<comment type="caution">
    <text evidence="1">The sequence shown here is derived from an EMBL/GenBank/DDBJ whole genome shotgun (WGS) entry which is preliminary data.</text>
</comment>
<name>A0A090QLX8_9GAMM</name>
<dbReference type="AlphaFoldDB" id="A0A090QLX8"/>
<dbReference type="EMBL" id="BBMN01000003">
    <property type="protein sequence ID" value="GAL04140.1"/>
    <property type="molecule type" value="Genomic_DNA"/>
</dbReference>
<evidence type="ECO:0000313" key="1">
    <source>
        <dbReference type="EMBL" id="GAL04140.1"/>
    </source>
</evidence>
<reference evidence="1 2" key="1">
    <citation type="journal article" date="2014" name="Genome Announc.">
        <title>Draft Genome Sequences of Two Vibrionaceae Species, Vibrio ponticus C121 and Photobacterium aphoticum C119, Isolated as Coral Reef Microbiota.</title>
        <authorList>
            <person name="Al-saari N."/>
            <person name="Meirelles P.M."/>
            <person name="Mino S."/>
            <person name="Suda W."/>
            <person name="Oshima K."/>
            <person name="Hattori M."/>
            <person name="Ohkuma M."/>
            <person name="Thompson F.L."/>
            <person name="Gomez-Gil B."/>
            <person name="Sawabe T."/>
            <person name="Sawabe T."/>
        </authorList>
    </citation>
    <scope>NUCLEOTIDE SEQUENCE [LARGE SCALE GENOMIC DNA]</scope>
    <source>
        <strain evidence="1 2">JCM 19237</strain>
    </source>
</reference>
<accession>A0A090QLX8</accession>
<proteinExistence type="predicted"/>
<gene>
    <name evidence="1" type="ORF">JCM19237_2291</name>
</gene>
<evidence type="ECO:0000313" key="2">
    <source>
        <dbReference type="Proteomes" id="UP000029227"/>
    </source>
</evidence>
<organism evidence="1 2">
    <name type="scientific">Photobacterium aphoticum</name>
    <dbReference type="NCBI Taxonomy" id="754436"/>
    <lineage>
        <taxon>Bacteria</taxon>
        <taxon>Pseudomonadati</taxon>
        <taxon>Pseudomonadota</taxon>
        <taxon>Gammaproteobacteria</taxon>
        <taxon>Vibrionales</taxon>
        <taxon>Vibrionaceae</taxon>
        <taxon>Photobacterium</taxon>
    </lineage>
</organism>
<dbReference type="Proteomes" id="UP000029227">
    <property type="component" value="Unassembled WGS sequence"/>
</dbReference>
<protein>
    <submittedName>
        <fullName evidence="1">Uncharacterized protein</fullName>
    </submittedName>
</protein>
<dbReference type="STRING" id="754436.JCM19237_2291"/>